<dbReference type="Pfam" id="PF01656">
    <property type="entry name" value="CbiA"/>
    <property type="match status" value="1"/>
</dbReference>
<dbReference type="InterPro" id="IPR027417">
    <property type="entry name" value="P-loop_NTPase"/>
</dbReference>
<dbReference type="Proteomes" id="UP000005141">
    <property type="component" value="Unassembled WGS sequence"/>
</dbReference>
<dbReference type="CDD" id="cd02042">
    <property type="entry name" value="ParAB_family"/>
    <property type="match status" value="1"/>
</dbReference>
<accession>G1WAB0</accession>
<feature type="domain" description="CobQ/CobB/MinD/ParA nucleotide binding" evidence="1">
    <location>
        <begin position="5"/>
        <end position="171"/>
    </location>
</feature>
<dbReference type="EMBL" id="ADGI01000025">
    <property type="protein sequence ID" value="EGV33519.1"/>
    <property type="molecule type" value="Genomic_DNA"/>
</dbReference>
<name>G1WAB0_9BACT</name>
<dbReference type="PANTHER" id="PTHR13696">
    <property type="entry name" value="P-LOOP CONTAINING NUCLEOSIDE TRIPHOSPHATE HYDROLASE"/>
    <property type="match status" value="1"/>
</dbReference>
<sequence>MNRIIVFANQKGGVGKTTLCTLFANYLAEIKQPVLVIDCDGQQTIFEKRQADIKKYGDDNFTYSIKPFPICEAEKMEHLMKSLKTINAIVLIDSPGHLAQQGLIPLFRYADEIVCPYQFEATSVNSTVTFVSFIKKLQMAYKDMHNRIYFIPNKYDSRVGKKEELELWDETEKAFSRFGHNLPKIKLKQDLQRYNTIAMNDKVKQEVLPAFNDLFNNINK</sequence>
<dbReference type="Gene3D" id="3.40.50.300">
    <property type="entry name" value="P-loop containing nucleotide triphosphate hydrolases"/>
    <property type="match status" value="2"/>
</dbReference>
<dbReference type="AlphaFoldDB" id="G1WAB0"/>
<dbReference type="PANTHER" id="PTHR13696:SF52">
    <property type="entry name" value="PARA FAMILY PROTEIN CT_582"/>
    <property type="match status" value="1"/>
</dbReference>
<dbReference type="PATRIC" id="fig|702438.4.peg.778"/>
<evidence type="ECO:0000259" key="1">
    <source>
        <dbReference type="Pfam" id="PF01656"/>
    </source>
</evidence>
<dbReference type="InterPro" id="IPR050678">
    <property type="entry name" value="DNA_Partitioning_ATPase"/>
</dbReference>
<organism evidence="2 3">
    <name type="scientific">Segatella oulorum F0390</name>
    <dbReference type="NCBI Taxonomy" id="702438"/>
    <lineage>
        <taxon>Bacteria</taxon>
        <taxon>Pseudomonadati</taxon>
        <taxon>Bacteroidota</taxon>
        <taxon>Bacteroidia</taxon>
        <taxon>Bacteroidales</taxon>
        <taxon>Prevotellaceae</taxon>
        <taxon>Segatella</taxon>
    </lineage>
</organism>
<evidence type="ECO:0000313" key="2">
    <source>
        <dbReference type="EMBL" id="EGV33519.1"/>
    </source>
</evidence>
<dbReference type="SUPFAM" id="SSF52540">
    <property type="entry name" value="P-loop containing nucleoside triphosphate hydrolases"/>
    <property type="match status" value="1"/>
</dbReference>
<dbReference type="GeneID" id="95425460"/>
<keyword evidence="3" id="KW-1185">Reference proteome</keyword>
<reference evidence="2 3" key="1">
    <citation type="submission" date="2011-07" db="EMBL/GenBank/DDBJ databases">
        <title>The Genome Sequence of Prevotella oulorum F0390.</title>
        <authorList>
            <consortium name="The Broad Institute Genome Sequencing Platform"/>
            <consortium name="The Broad Institute Genome Sequencing Center for Infectious Disease"/>
            <person name="Earl A."/>
            <person name="Ward D."/>
            <person name="Feldgarden M."/>
            <person name="Gevers D."/>
            <person name="Izard J."/>
            <person name="Ganesan A."/>
            <person name="Baranova O.V."/>
            <person name="Blanton J.M."/>
            <person name="Tanner A.C."/>
            <person name="Dewhirst F.E."/>
            <person name="Young S.K."/>
            <person name="Zeng Q."/>
            <person name="Gargeya S."/>
            <person name="Fitzgerald M."/>
            <person name="Haas B."/>
            <person name="Abouelleil A."/>
            <person name="Alvarado L."/>
            <person name="Arachchi H.M."/>
            <person name="Berlin A."/>
            <person name="Brown A."/>
            <person name="Chapman S.B."/>
            <person name="Chen Z."/>
            <person name="Dunbar C."/>
            <person name="Freedman E."/>
            <person name="Gearin G."/>
            <person name="Gellesch M."/>
            <person name="Goldberg J."/>
            <person name="Griggs A."/>
            <person name="Gujja S."/>
            <person name="Heiman D."/>
            <person name="Howarth C."/>
            <person name="Larson L."/>
            <person name="Lui A."/>
            <person name="MacDonald P.J.P."/>
            <person name="Mehta T."/>
            <person name="Montmayeur A."/>
            <person name="Murphy C."/>
            <person name="Neiman D."/>
            <person name="Pearson M."/>
            <person name="Priest M."/>
            <person name="Roberts A."/>
            <person name="Saif S."/>
            <person name="Shea T."/>
            <person name="Shenoy N."/>
            <person name="Sisk P."/>
            <person name="Stolte C."/>
            <person name="Sykes S."/>
            <person name="Wortman J."/>
            <person name="Nusbaum C."/>
            <person name="Birren B."/>
        </authorList>
    </citation>
    <scope>NUCLEOTIDE SEQUENCE [LARGE SCALE GENOMIC DNA]</scope>
    <source>
        <strain evidence="2 3">F0390</strain>
    </source>
</reference>
<proteinExistence type="predicted"/>
<dbReference type="RefSeq" id="WP_004379756.1">
    <property type="nucleotide sequence ID" value="NZ_JH114215.1"/>
</dbReference>
<comment type="caution">
    <text evidence="2">The sequence shown here is derived from an EMBL/GenBank/DDBJ whole genome shotgun (WGS) entry which is preliminary data.</text>
</comment>
<dbReference type="eggNOG" id="COG1192">
    <property type="taxonomic scope" value="Bacteria"/>
</dbReference>
<protein>
    <recommendedName>
        <fullName evidence="1">CobQ/CobB/MinD/ParA nucleotide binding domain-containing protein</fullName>
    </recommendedName>
</protein>
<dbReference type="HOGENOM" id="CLU_083545_1_0_10"/>
<evidence type="ECO:0000313" key="3">
    <source>
        <dbReference type="Proteomes" id="UP000005141"/>
    </source>
</evidence>
<dbReference type="InterPro" id="IPR002586">
    <property type="entry name" value="CobQ/CobB/MinD/ParA_Nub-bd_dom"/>
</dbReference>
<gene>
    <name evidence="2" type="ORF">HMPREF9431_00755</name>
</gene>